<evidence type="ECO:0000313" key="1">
    <source>
        <dbReference type="EMBL" id="KAJ8966330.1"/>
    </source>
</evidence>
<evidence type="ECO:0000313" key="2">
    <source>
        <dbReference type="Proteomes" id="UP001162156"/>
    </source>
</evidence>
<comment type="caution">
    <text evidence="1">The sequence shown here is derived from an EMBL/GenBank/DDBJ whole genome shotgun (WGS) entry which is preliminary data.</text>
</comment>
<reference evidence="1" key="1">
    <citation type="journal article" date="2023" name="Insect Mol. Biol.">
        <title>Genome sequencing provides insights into the evolution of gene families encoding plant cell wall-degrading enzymes in longhorned beetles.</title>
        <authorList>
            <person name="Shin N.R."/>
            <person name="Okamura Y."/>
            <person name="Kirsch R."/>
            <person name="Pauchet Y."/>
        </authorList>
    </citation>
    <scope>NUCLEOTIDE SEQUENCE</scope>
    <source>
        <strain evidence="1">RBIC_L_NR</strain>
    </source>
</reference>
<proteinExistence type="predicted"/>
<sequence>VRKQRSRVDGFHSHCIIFLFTFQSTRAHGTENMSRHELTFRHFRLWGTSYKNQQDCRRTFDGIRVSSLASCSHQNWISHKKVGLWWSIAE</sequence>
<dbReference type="EMBL" id="JANEYF010001027">
    <property type="protein sequence ID" value="KAJ8966330.1"/>
    <property type="molecule type" value="Genomic_DNA"/>
</dbReference>
<name>A0AAV8ZLP5_9CUCU</name>
<keyword evidence="2" id="KW-1185">Reference proteome</keyword>
<gene>
    <name evidence="1" type="ORF">NQ314_003597</name>
</gene>
<organism evidence="1 2">
    <name type="scientific">Rhamnusium bicolor</name>
    <dbReference type="NCBI Taxonomy" id="1586634"/>
    <lineage>
        <taxon>Eukaryota</taxon>
        <taxon>Metazoa</taxon>
        <taxon>Ecdysozoa</taxon>
        <taxon>Arthropoda</taxon>
        <taxon>Hexapoda</taxon>
        <taxon>Insecta</taxon>
        <taxon>Pterygota</taxon>
        <taxon>Neoptera</taxon>
        <taxon>Endopterygota</taxon>
        <taxon>Coleoptera</taxon>
        <taxon>Polyphaga</taxon>
        <taxon>Cucujiformia</taxon>
        <taxon>Chrysomeloidea</taxon>
        <taxon>Cerambycidae</taxon>
        <taxon>Lepturinae</taxon>
        <taxon>Rhagiini</taxon>
        <taxon>Rhamnusium</taxon>
    </lineage>
</organism>
<evidence type="ECO:0008006" key="3">
    <source>
        <dbReference type="Google" id="ProtNLM"/>
    </source>
</evidence>
<dbReference type="AlphaFoldDB" id="A0AAV8ZLP5"/>
<dbReference type="Proteomes" id="UP001162156">
    <property type="component" value="Unassembled WGS sequence"/>
</dbReference>
<protein>
    <recommendedName>
        <fullName evidence="3">Secreted protein</fullName>
    </recommendedName>
</protein>
<accession>A0AAV8ZLP5</accession>
<feature type="non-terminal residue" evidence="1">
    <location>
        <position position="1"/>
    </location>
</feature>